<evidence type="ECO:0000256" key="1">
    <source>
        <dbReference type="ARBA" id="ARBA00004370"/>
    </source>
</evidence>
<comment type="subcellular location">
    <subcellularLocation>
        <location evidence="1">Membrane</location>
    </subcellularLocation>
</comment>
<dbReference type="HAMAP" id="MF_01416">
    <property type="entry name" value="ATP_synth_delta_bact"/>
    <property type="match status" value="1"/>
</dbReference>
<dbReference type="AlphaFoldDB" id="A0A1J5PZU4"/>
<keyword evidence="4" id="KW-0406">Ion transport</keyword>
<dbReference type="PANTHER" id="PTHR11910">
    <property type="entry name" value="ATP SYNTHASE DELTA CHAIN"/>
    <property type="match status" value="1"/>
</dbReference>
<name>A0A1J5PZU4_9ZZZZ</name>
<keyword evidence="6" id="KW-0066">ATP synthesis</keyword>
<dbReference type="Pfam" id="PF00213">
    <property type="entry name" value="OSCP"/>
    <property type="match status" value="1"/>
</dbReference>
<dbReference type="NCBIfam" id="TIGR01145">
    <property type="entry name" value="ATP_synt_delta"/>
    <property type="match status" value="1"/>
</dbReference>
<evidence type="ECO:0000313" key="7">
    <source>
        <dbReference type="EMBL" id="OIQ73295.1"/>
    </source>
</evidence>
<reference evidence="7" key="1">
    <citation type="submission" date="2016-10" db="EMBL/GenBank/DDBJ databases">
        <title>Sequence of Gallionella enrichment culture.</title>
        <authorList>
            <person name="Poehlein A."/>
            <person name="Muehling M."/>
            <person name="Daniel R."/>
        </authorList>
    </citation>
    <scope>NUCLEOTIDE SEQUENCE</scope>
</reference>
<evidence type="ECO:0000256" key="3">
    <source>
        <dbReference type="ARBA" id="ARBA00022781"/>
    </source>
</evidence>
<dbReference type="InterPro" id="IPR000711">
    <property type="entry name" value="ATPase_OSCP/dsu"/>
</dbReference>
<protein>
    <submittedName>
        <fullName evidence="7">ATP synthase subunit delta</fullName>
    </submittedName>
</protein>
<accession>A0A1J5PZU4</accession>
<evidence type="ECO:0000256" key="4">
    <source>
        <dbReference type="ARBA" id="ARBA00023065"/>
    </source>
</evidence>
<dbReference type="NCBIfam" id="NF009967">
    <property type="entry name" value="PRK13430.1"/>
    <property type="match status" value="1"/>
</dbReference>
<evidence type="ECO:0000256" key="5">
    <source>
        <dbReference type="ARBA" id="ARBA00023136"/>
    </source>
</evidence>
<dbReference type="SUPFAM" id="SSF47928">
    <property type="entry name" value="N-terminal domain of the delta subunit of the F1F0-ATP synthase"/>
    <property type="match status" value="1"/>
</dbReference>
<dbReference type="InterPro" id="IPR026015">
    <property type="entry name" value="ATP_synth_OSCP/delta_N_sf"/>
</dbReference>
<dbReference type="Gene3D" id="1.10.520.20">
    <property type="entry name" value="N-terminal domain of the delta subunit of the F1F0-ATP synthase"/>
    <property type="match status" value="1"/>
</dbReference>
<proteinExistence type="inferred from homology"/>
<evidence type="ECO:0000256" key="6">
    <source>
        <dbReference type="ARBA" id="ARBA00023310"/>
    </source>
</evidence>
<organism evidence="7">
    <name type="scientific">mine drainage metagenome</name>
    <dbReference type="NCBI Taxonomy" id="410659"/>
    <lineage>
        <taxon>unclassified sequences</taxon>
        <taxon>metagenomes</taxon>
        <taxon>ecological metagenomes</taxon>
    </lineage>
</organism>
<dbReference type="EMBL" id="MLJW01002921">
    <property type="protein sequence ID" value="OIQ73295.1"/>
    <property type="molecule type" value="Genomic_DNA"/>
</dbReference>
<gene>
    <name evidence="7" type="primary">atpH_16</name>
    <name evidence="7" type="ORF">GALL_450680</name>
</gene>
<keyword evidence="5" id="KW-0472">Membrane</keyword>
<dbReference type="PRINTS" id="PR00125">
    <property type="entry name" value="ATPASEDELTA"/>
</dbReference>
<comment type="caution">
    <text evidence="7">The sequence shown here is derived from an EMBL/GenBank/DDBJ whole genome shotgun (WGS) entry which is preliminary data.</text>
</comment>
<sequence length="272" mass="28660">MRGSSRSSLVATRVSLDAQLRGLDSAKATKLSADLFAFAGALAGSTSLRRALTDPSRNGVDKANLVKDLVAAQISIEALGVATEAVALRWSTPRDLVDALELLAVEAEAASANFDGKLDDLEEELFRFGRILVENPALRRALVDQSLDKAARIALVASLIDAKVSASSARLIKVLVGAPRGRSIEQGLADFAEVAAARRNRLIALVRSAIPLSDEQRTRLAAALTAQVGQPVRLNIQIDPSAIGGVAIRLGDEEVDGTIVSRLNNARRALAG</sequence>
<evidence type="ECO:0000256" key="2">
    <source>
        <dbReference type="ARBA" id="ARBA00022448"/>
    </source>
</evidence>
<keyword evidence="3" id="KW-0375">Hydrogen ion transport</keyword>
<keyword evidence="2" id="KW-0813">Transport</keyword>
<dbReference type="GO" id="GO:0046933">
    <property type="term" value="F:proton-transporting ATP synthase activity, rotational mechanism"/>
    <property type="evidence" value="ECO:0007669"/>
    <property type="project" value="InterPro"/>
</dbReference>
<dbReference type="GO" id="GO:0016020">
    <property type="term" value="C:membrane"/>
    <property type="evidence" value="ECO:0007669"/>
    <property type="project" value="UniProtKB-SubCell"/>
</dbReference>